<dbReference type="SUPFAM" id="SSF53098">
    <property type="entry name" value="Ribonuclease H-like"/>
    <property type="match status" value="1"/>
</dbReference>
<protein>
    <recommendedName>
        <fullName evidence="3">HAT C-terminal dimerisation domain-containing protein</fullName>
    </recommendedName>
</protein>
<evidence type="ECO:0000313" key="2">
    <source>
        <dbReference type="Proteomes" id="UP001164746"/>
    </source>
</evidence>
<name>A0ABY7F6J9_MYAAR</name>
<evidence type="ECO:0000313" key="1">
    <source>
        <dbReference type="EMBL" id="WAR16429.1"/>
    </source>
</evidence>
<dbReference type="EMBL" id="CP111021">
    <property type="protein sequence ID" value="WAR16429.1"/>
    <property type="molecule type" value="Genomic_DNA"/>
</dbReference>
<dbReference type="PANTHER" id="PTHR46880">
    <property type="entry name" value="RAS-ASSOCIATING DOMAIN-CONTAINING PROTEIN"/>
    <property type="match status" value="1"/>
</dbReference>
<organism evidence="1 2">
    <name type="scientific">Mya arenaria</name>
    <name type="common">Soft-shell clam</name>
    <dbReference type="NCBI Taxonomy" id="6604"/>
    <lineage>
        <taxon>Eukaryota</taxon>
        <taxon>Metazoa</taxon>
        <taxon>Spiralia</taxon>
        <taxon>Lophotrochozoa</taxon>
        <taxon>Mollusca</taxon>
        <taxon>Bivalvia</taxon>
        <taxon>Autobranchia</taxon>
        <taxon>Heteroconchia</taxon>
        <taxon>Euheterodonta</taxon>
        <taxon>Imparidentia</taxon>
        <taxon>Neoheterodontei</taxon>
        <taxon>Myida</taxon>
        <taxon>Myoidea</taxon>
        <taxon>Myidae</taxon>
        <taxon>Mya</taxon>
    </lineage>
</organism>
<reference evidence="1" key="1">
    <citation type="submission" date="2022-11" db="EMBL/GenBank/DDBJ databases">
        <title>Centuries of genome instability and evolution in soft-shell clam transmissible cancer (bioRxiv).</title>
        <authorList>
            <person name="Hart S.F.M."/>
            <person name="Yonemitsu M.A."/>
            <person name="Giersch R.M."/>
            <person name="Beal B.F."/>
            <person name="Arriagada G."/>
            <person name="Davis B.W."/>
            <person name="Ostrander E.A."/>
            <person name="Goff S.P."/>
            <person name="Metzger M.J."/>
        </authorList>
    </citation>
    <scope>NUCLEOTIDE SEQUENCE</scope>
    <source>
        <strain evidence="1">MELC-2E11</strain>
        <tissue evidence="1">Siphon/mantle</tissue>
    </source>
</reference>
<dbReference type="InterPro" id="IPR012337">
    <property type="entry name" value="RNaseH-like_sf"/>
</dbReference>
<dbReference type="Proteomes" id="UP001164746">
    <property type="component" value="Chromosome 10"/>
</dbReference>
<evidence type="ECO:0008006" key="3">
    <source>
        <dbReference type="Google" id="ProtNLM"/>
    </source>
</evidence>
<accession>A0ABY7F6J9</accession>
<dbReference type="PANTHER" id="PTHR46880:SF5">
    <property type="entry name" value="DUF4371 DOMAIN-CONTAINING PROTEIN"/>
    <property type="match status" value="1"/>
</dbReference>
<proteinExistence type="predicted"/>
<keyword evidence="2" id="KW-1185">Reference proteome</keyword>
<sequence>MMKMTLFLVQQKWGYTQNLLLILVMRTLMYSRRTKQHMHPLHQQQNLCNISVLYIENKTLNNLWEKKLTLFLDESTDNSNRSQASLMARWVDEGCVFEEYLGLNELKGTKAADFEEAVSPLSLYVSCRNHKLALCFTHLVKNNETMTAVEDLLISIWKLFTFSAKRSAVYKSTQQVYDQEPLTSIRAAATRWLSHFKACESFISRYESILNTLDALDKERADAEVRGICDRATSQKLVYIILLLNDLLKPVEVLNLYLQSDKGFFTNLNETVQACTESLGMLITAYRSGMYDGLEFRSRKSDVYVELQKDDALKICFSRVAVLYEIALLITQPTAAVERSFSCMNDICTKLRTSPASSQLDALMRISLTKRQLSDEDYDEVIHMFKIAKNRELIL</sequence>
<gene>
    <name evidence="1" type="ORF">MAR_031023</name>
</gene>